<name>A0A937FGZ2_9CLOT</name>
<feature type="domain" description="HTH marR-type" evidence="4">
    <location>
        <begin position="1"/>
        <end position="136"/>
    </location>
</feature>
<sequence length="143" mass="16513">MESSESLGKWISILNRYNQNYISKHLKEYNIGSGQYIFILNLYCNDGISQDKLSDLLAIDKGTTAKAIKKLEEAGYVRRDVDETDRRAYKLYVTQKALDIKPIITRVLNESSSFLSFDFTEEEKLLALKLLKKMSDNAIKYLE</sequence>
<dbReference type="PROSITE" id="PS50995">
    <property type="entry name" value="HTH_MARR_2"/>
    <property type="match status" value="1"/>
</dbReference>
<protein>
    <submittedName>
        <fullName evidence="5">MarR family transcriptional regulator</fullName>
    </submittedName>
</protein>
<dbReference type="Pfam" id="PF01047">
    <property type="entry name" value="MarR"/>
    <property type="match status" value="1"/>
</dbReference>
<keyword evidence="6" id="KW-1185">Reference proteome</keyword>
<dbReference type="Proteomes" id="UP000623681">
    <property type="component" value="Unassembled WGS sequence"/>
</dbReference>
<dbReference type="GO" id="GO:0003677">
    <property type="term" value="F:DNA binding"/>
    <property type="evidence" value="ECO:0007669"/>
    <property type="project" value="UniProtKB-KW"/>
</dbReference>
<keyword evidence="2" id="KW-0238">DNA-binding</keyword>
<dbReference type="InterPro" id="IPR000835">
    <property type="entry name" value="HTH_MarR-typ"/>
</dbReference>
<dbReference type="InterPro" id="IPR023187">
    <property type="entry name" value="Tscrpt_reg_MarR-type_CS"/>
</dbReference>
<dbReference type="InterPro" id="IPR036390">
    <property type="entry name" value="WH_DNA-bd_sf"/>
</dbReference>
<dbReference type="PROSITE" id="PS01117">
    <property type="entry name" value="HTH_MARR_1"/>
    <property type="match status" value="1"/>
</dbReference>
<dbReference type="SUPFAM" id="SSF46785">
    <property type="entry name" value="Winged helix' DNA-binding domain"/>
    <property type="match status" value="1"/>
</dbReference>
<accession>A0A937FGZ2</accession>
<dbReference type="Gene3D" id="1.10.10.10">
    <property type="entry name" value="Winged helix-like DNA-binding domain superfamily/Winged helix DNA-binding domain"/>
    <property type="match status" value="1"/>
</dbReference>
<comment type="caution">
    <text evidence="5">The sequence shown here is derived from an EMBL/GenBank/DDBJ whole genome shotgun (WGS) entry which is preliminary data.</text>
</comment>
<gene>
    <name evidence="5" type="ORF">JK634_18390</name>
</gene>
<organism evidence="5 6">
    <name type="scientific">Clostridium paridis</name>
    <dbReference type="NCBI Taxonomy" id="2803863"/>
    <lineage>
        <taxon>Bacteria</taxon>
        <taxon>Bacillati</taxon>
        <taxon>Bacillota</taxon>
        <taxon>Clostridia</taxon>
        <taxon>Eubacteriales</taxon>
        <taxon>Clostridiaceae</taxon>
        <taxon>Clostridium</taxon>
    </lineage>
</organism>
<reference evidence="5" key="1">
    <citation type="submission" date="2021-01" db="EMBL/GenBank/DDBJ databases">
        <title>Genome public.</title>
        <authorList>
            <person name="Liu C."/>
            <person name="Sun Q."/>
        </authorList>
    </citation>
    <scope>NUCLEOTIDE SEQUENCE</scope>
    <source>
        <strain evidence="5">YIM B02565</strain>
    </source>
</reference>
<evidence type="ECO:0000313" key="6">
    <source>
        <dbReference type="Proteomes" id="UP000623681"/>
    </source>
</evidence>
<dbReference type="GO" id="GO:0003700">
    <property type="term" value="F:DNA-binding transcription factor activity"/>
    <property type="evidence" value="ECO:0007669"/>
    <property type="project" value="InterPro"/>
</dbReference>
<dbReference type="PRINTS" id="PR00598">
    <property type="entry name" value="HTHMARR"/>
</dbReference>
<dbReference type="PANTHER" id="PTHR42756">
    <property type="entry name" value="TRANSCRIPTIONAL REGULATOR, MARR"/>
    <property type="match status" value="1"/>
</dbReference>
<proteinExistence type="predicted"/>
<dbReference type="EMBL" id="JAESWA010000027">
    <property type="protein sequence ID" value="MBL4933755.1"/>
    <property type="molecule type" value="Genomic_DNA"/>
</dbReference>
<dbReference type="SMART" id="SM00347">
    <property type="entry name" value="HTH_MARR"/>
    <property type="match status" value="1"/>
</dbReference>
<evidence type="ECO:0000256" key="3">
    <source>
        <dbReference type="ARBA" id="ARBA00023163"/>
    </source>
</evidence>
<dbReference type="AlphaFoldDB" id="A0A937FGZ2"/>
<evidence type="ECO:0000313" key="5">
    <source>
        <dbReference type="EMBL" id="MBL4933755.1"/>
    </source>
</evidence>
<evidence type="ECO:0000256" key="2">
    <source>
        <dbReference type="ARBA" id="ARBA00023125"/>
    </source>
</evidence>
<keyword evidence="1" id="KW-0805">Transcription regulation</keyword>
<dbReference type="PANTHER" id="PTHR42756:SF2">
    <property type="entry name" value="MARR FAMILY REGULATORY PROTEIN"/>
    <property type="match status" value="1"/>
</dbReference>
<evidence type="ECO:0000256" key="1">
    <source>
        <dbReference type="ARBA" id="ARBA00023015"/>
    </source>
</evidence>
<dbReference type="RefSeq" id="WP_202769190.1">
    <property type="nucleotide sequence ID" value="NZ_JAESWA010000027.1"/>
</dbReference>
<dbReference type="InterPro" id="IPR036388">
    <property type="entry name" value="WH-like_DNA-bd_sf"/>
</dbReference>
<evidence type="ECO:0000259" key="4">
    <source>
        <dbReference type="PROSITE" id="PS50995"/>
    </source>
</evidence>
<keyword evidence="3" id="KW-0804">Transcription</keyword>